<proteinExistence type="predicted"/>
<evidence type="ECO:0000259" key="1">
    <source>
        <dbReference type="Pfam" id="PF11706"/>
    </source>
</evidence>
<dbReference type="Proteomes" id="UP000363661">
    <property type="component" value="Unassembled WGS sequence"/>
</dbReference>
<keyword evidence="3" id="KW-1185">Reference proteome</keyword>
<organism evidence="2 3">
    <name type="scientific">[Ruminococcus] torques</name>
    <dbReference type="NCBI Taxonomy" id="33039"/>
    <lineage>
        <taxon>Bacteria</taxon>
        <taxon>Bacillati</taxon>
        <taxon>Bacillota</taxon>
        <taxon>Clostridia</taxon>
        <taxon>Lachnospirales</taxon>
        <taxon>Lachnospiraceae</taxon>
        <taxon>Mediterraneibacter</taxon>
    </lineage>
</organism>
<feature type="domain" description="Zinc finger CGNR" evidence="1">
    <location>
        <begin position="335"/>
        <end position="375"/>
    </location>
</feature>
<accession>A0A564ULV2</accession>
<dbReference type="InterPro" id="IPR023286">
    <property type="entry name" value="ABATE_dom_sf"/>
</dbReference>
<dbReference type="Gene3D" id="1.10.3300.10">
    <property type="entry name" value="Jann2411-like domain"/>
    <property type="match status" value="1"/>
</dbReference>
<dbReference type="Pfam" id="PF11706">
    <property type="entry name" value="zf-CGNR"/>
    <property type="match status" value="1"/>
</dbReference>
<dbReference type="RefSeq" id="WP_144367838.1">
    <property type="nucleotide sequence ID" value="NZ_CABHNA010000091.1"/>
</dbReference>
<gene>
    <name evidence="2" type="ORF">RTSSTS7063_02670</name>
</gene>
<dbReference type="SUPFAM" id="SSF160904">
    <property type="entry name" value="Jann2411-like"/>
    <property type="match status" value="1"/>
</dbReference>
<evidence type="ECO:0000313" key="3">
    <source>
        <dbReference type="Proteomes" id="UP000363661"/>
    </source>
</evidence>
<name>A0A564ULV2_9FIRM</name>
<dbReference type="InterPro" id="IPR021005">
    <property type="entry name" value="Znf_CGNR"/>
</dbReference>
<protein>
    <submittedName>
        <fullName evidence="2">CGNR zinc finger</fullName>
    </submittedName>
</protein>
<dbReference type="AlphaFoldDB" id="A0A564ULV2"/>
<dbReference type="EMBL" id="CABHNA010000091">
    <property type="protein sequence ID" value="VUX20597.1"/>
    <property type="molecule type" value="Genomic_DNA"/>
</dbReference>
<reference evidence="2 3" key="1">
    <citation type="submission" date="2019-07" db="EMBL/GenBank/DDBJ databases">
        <authorList>
            <person name="Hibberd C M."/>
            <person name="Gehrig L. J."/>
            <person name="Chang H.-W."/>
            <person name="Venkatesh S."/>
        </authorList>
    </citation>
    <scope>NUCLEOTIDE SEQUENCE [LARGE SCALE GENOMIC DNA]</scope>
    <source>
        <strain evidence="2">Ruminococcus_torques_SSTS_Bg7063</strain>
    </source>
</reference>
<evidence type="ECO:0000313" key="2">
    <source>
        <dbReference type="EMBL" id="VUX20597.1"/>
    </source>
</evidence>
<sequence>MPQIKENFFENILFKFESCSCDCVEDIEHIAPGAEPISKFKLQAMSERPILFGYAAKDGLVRIAPNGTIKEKNILGTLMSLANKSTKELVSFMRDNGFLFPVCTDTYEVFDEISLYGIINRLKMTVKLMTAANEIRKNYKKICDLTISLLFSEDLTIKTDSMKNAYSSCHHKYVDTLINPPVQLSYNRQQEAFEGDTYSITDCIYGSYALNIQDYNNIIGGYASVPGYQNGFYQNITSIFVNYEKRDMTKKISDFLFHFLYEMNGNSSGEFSDEMKTALIEIAKYIIGEEINANLDGIHPVYNSETMTPSWKVDSLLCAAYFSIFYLKPDLELYRPCDNPRCGRYFLVKTTSTRNRFCSQECCNRVTQDRYRKRKREKEGL</sequence>